<feature type="region of interest" description="Disordered" evidence="1">
    <location>
        <begin position="1"/>
        <end position="36"/>
    </location>
</feature>
<feature type="compositionally biased region" description="Gly residues" evidence="1">
    <location>
        <begin position="81"/>
        <end position="91"/>
    </location>
</feature>
<feature type="compositionally biased region" description="Basic and acidic residues" evidence="1">
    <location>
        <begin position="21"/>
        <end position="36"/>
    </location>
</feature>
<accession>A0ABY6YGQ6</accession>
<dbReference type="EMBL" id="CP113264">
    <property type="protein sequence ID" value="WAE71403.1"/>
    <property type="molecule type" value="Genomic_DNA"/>
</dbReference>
<organism evidence="2 3">
    <name type="scientific">Streptomonospora nanhaiensis</name>
    <dbReference type="NCBI Taxonomy" id="1323731"/>
    <lineage>
        <taxon>Bacteria</taxon>
        <taxon>Bacillati</taxon>
        <taxon>Actinomycetota</taxon>
        <taxon>Actinomycetes</taxon>
        <taxon>Streptosporangiales</taxon>
        <taxon>Nocardiopsidaceae</taxon>
        <taxon>Streptomonospora</taxon>
    </lineage>
</organism>
<evidence type="ECO:0000313" key="2">
    <source>
        <dbReference type="EMBL" id="WAE71403.1"/>
    </source>
</evidence>
<reference evidence="2 3" key="1">
    <citation type="journal article" date="2013" name="Int. J. Syst. Evol. Microbiol.">
        <title>Description of Streptomonospora sediminis sp. nov. and Streptomonospora nanhaiensis sp. nov., and reclassification of Nocardiopsis arabia Hozzein &amp; Goodfellow 2008 as Streptomonospora arabica comb. nov. and emended description of the genus Streptomonospora.</title>
        <authorList>
            <person name="Zhang D.F."/>
            <person name="Pan H.Q."/>
            <person name="He J."/>
            <person name="Zhang X.M."/>
            <person name="Zhang Y.G."/>
            <person name="Klenk H.P."/>
            <person name="Hu J.C."/>
            <person name="Li W.J."/>
        </authorList>
    </citation>
    <scope>NUCLEOTIDE SEQUENCE [LARGE SCALE GENOMIC DNA]</scope>
    <source>
        <strain evidence="2 3">12A09</strain>
    </source>
</reference>
<protein>
    <submittedName>
        <fullName evidence="2">Uncharacterized protein</fullName>
    </submittedName>
</protein>
<evidence type="ECO:0000313" key="3">
    <source>
        <dbReference type="Proteomes" id="UP001156498"/>
    </source>
</evidence>
<feature type="compositionally biased region" description="Low complexity" evidence="1">
    <location>
        <begin position="118"/>
        <end position="129"/>
    </location>
</feature>
<sequence>MPKSAVSGPAAGKGTPVDVAAPRKELRRRADGEARCDAGVCSTDASDRRRVPLGAMVRGDAGAAAKAVSVGARFGASILSRGGGTGSGGQDTGAPVVPDWTRRRAGPASGGEPEASLPAAVPGAAAGARYRARRRA</sequence>
<keyword evidence="3" id="KW-1185">Reference proteome</keyword>
<name>A0ABY6YGQ6_9ACTN</name>
<dbReference type="RefSeq" id="WP_267945206.1">
    <property type="nucleotide sequence ID" value="NZ_CP113264.1"/>
</dbReference>
<proteinExistence type="predicted"/>
<gene>
    <name evidence="2" type="ORF">OUQ99_19430</name>
</gene>
<feature type="region of interest" description="Disordered" evidence="1">
    <location>
        <begin position="80"/>
        <end position="136"/>
    </location>
</feature>
<dbReference type="Proteomes" id="UP001156498">
    <property type="component" value="Chromosome"/>
</dbReference>
<evidence type="ECO:0000256" key="1">
    <source>
        <dbReference type="SAM" id="MobiDB-lite"/>
    </source>
</evidence>